<dbReference type="InterPro" id="IPR026579">
    <property type="entry name" value="FtsQ"/>
</dbReference>
<evidence type="ECO:0000256" key="3">
    <source>
        <dbReference type="ARBA" id="ARBA00022618"/>
    </source>
</evidence>
<dbReference type="InterPro" id="IPR005548">
    <property type="entry name" value="Cell_div_FtsQ/DivIB_C"/>
</dbReference>
<dbReference type="Pfam" id="PF03799">
    <property type="entry name" value="FtsQ_DivIB_C"/>
    <property type="match status" value="1"/>
</dbReference>
<keyword evidence="5 8" id="KW-1133">Transmembrane helix</keyword>
<evidence type="ECO:0000259" key="9">
    <source>
        <dbReference type="PROSITE" id="PS51779"/>
    </source>
</evidence>
<keyword evidence="2 8" id="KW-1003">Cell membrane</keyword>
<gene>
    <name evidence="8" type="primary">ftsQ</name>
    <name evidence="10" type="ORF">GU90_09650</name>
</gene>
<protein>
    <recommendedName>
        <fullName evidence="8">Cell division protein FtsQ</fullName>
    </recommendedName>
</protein>
<name>A0A073B9J8_9PSEU</name>
<keyword evidence="3 8" id="KW-0132">Cell division</keyword>
<comment type="similarity">
    <text evidence="8">Belongs to the FtsQ/DivIB family. FtsQ subfamily.</text>
</comment>
<evidence type="ECO:0000313" key="10">
    <source>
        <dbReference type="EMBL" id="KEI44434.1"/>
    </source>
</evidence>
<dbReference type="PROSITE" id="PS51779">
    <property type="entry name" value="POTRA"/>
    <property type="match status" value="1"/>
</dbReference>
<evidence type="ECO:0000256" key="8">
    <source>
        <dbReference type="HAMAP-Rule" id="MF_00911"/>
    </source>
</evidence>
<evidence type="ECO:0000256" key="2">
    <source>
        <dbReference type="ARBA" id="ARBA00022475"/>
    </source>
</evidence>
<dbReference type="EMBL" id="JNVU01000025">
    <property type="protein sequence ID" value="KEI44434.1"/>
    <property type="molecule type" value="Genomic_DNA"/>
</dbReference>
<dbReference type="Gene3D" id="3.10.20.310">
    <property type="entry name" value="membrane protein fhac"/>
    <property type="match status" value="1"/>
</dbReference>
<dbReference type="PANTHER" id="PTHR37820">
    <property type="entry name" value="CELL DIVISION PROTEIN DIVIB"/>
    <property type="match status" value="1"/>
</dbReference>
<dbReference type="GO" id="GO:0032153">
    <property type="term" value="C:cell division site"/>
    <property type="evidence" value="ECO:0007669"/>
    <property type="project" value="UniProtKB-UniRule"/>
</dbReference>
<comment type="caution">
    <text evidence="10">The sequence shown here is derived from an EMBL/GenBank/DDBJ whole genome shotgun (WGS) entry which is preliminary data.</text>
</comment>
<accession>A0A073B9J8</accession>
<dbReference type="Proteomes" id="UP000031419">
    <property type="component" value="Unassembled WGS sequence"/>
</dbReference>
<evidence type="ECO:0000256" key="4">
    <source>
        <dbReference type="ARBA" id="ARBA00022692"/>
    </source>
</evidence>
<dbReference type="InterPro" id="IPR050487">
    <property type="entry name" value="FtsQ_DivIB"/>
</dbReference>
<dbReference type="InterPro" id="IPR034746">
    <property type="entry name" value="POTRA"/>
</dbReference>
<evidence type="ECO:0000256" key="6">
    <source>
        <dbReference type="ARBA" id="ARBA00023136"/>
    </source>
</evidence>
<comment type="subcellular location">
    <subcellularLocation>
        <location evidence="8">Cell membrane</location>
        <topology evidence="8">Single-pass type II membrane protein</topology>
    </subcellularLocation>
    <subcellularLocation>
        <location evidence="1">Membrane</location>
    </subcellularLocation>
    <text evidence="8">Localizes to the division septum.</text>
</comment>
<feature type="domain" description="POTRA" evidence="9">
    <location>
        <begin position="36"/>
        <end position="104"/>
    </location>
</feature>
<dbReference type="AlphaFoldDB" id="A0A073B9J8"/>
<sequence>MRAGGQSGLRWRRIGLLLVLTAFTAFAVAAYFTPVLGVKTVQVVGSTTVDDQQVRAVAGIEPGTPMLRVDAAQVSDRVKALPKIASVTVTRSWPSTVRIQVVEREAVAFFVARNGVQLVDAEGVPFEQVSRKPEELPELKVRAVSEVDPATDAALTALMALSGELRAQVAVVSAEKPTDVRMVLRDGREVHWGDNREAERKAAILPPLLTRPGKVYDVTAPSLPTVA</sequence>
<proteinExistence type="inferred from homology"/>
<evidence type="ECO:0000256" key="7">
    <source>
        <dbReference type="ARBA" id="ARBA00023306"/>
    </source>
</evidence>
<dbReference type="Pfam" id="PF08478">
    <property type="entry name" value="POTRA_1"/>
    <property type="match status" value="1"/>
</dbReference>
<dbReference type="eggNOG" id="COG1589">
    <property type="taxonomic scope" value="Bacteria"/>
</dbReference>
<dbReference type="GO" id="GO:0090529">
    <property type="term" value="P:cell septum assembly"/>
    <property type="evidence" value="ECO:0007669"/>
    <property type="project" value="InterPro"/>
</dbReference>
<dbReference type="PANTHER" id="PTHR37820:SF1">
    <property type="entry name" value="CELL DIVISION PROTEIN FTSQ"/>
    <property type="match status" value="1"/>
</dbReference>
<dbReference type="GO" id="GO:0043093">
    <property type="term" value="P:FtsZ-dependent cytokinesis"/>
    <property type="evidence" value="ECO:0007669"/>
    <property type="project" value="UniProtKB-UniRule"/>
</dbReference>
<organism evidence="10 11">
    <name type="scientific">Saccharopolyspora rectivirgula</name>
    <dbReference type="NCBI Taxonomy" id="28042"/>
    <lineage>
        <taxon>Bacteria</taxon>
        <taxon>Bacillati</taxon>
        <taxon>Actinomycetota</taxon>
        <taxon>Actinomycetes</taxon>
        <taxon>Pseudonocardiales</taxon>
        <taxon>Pseudonocardiaceae</taxon>
        <taxon>Saccharopolyspora</taxon>
    </lineage>
</organism>
<comment type="function">
    <text evidence="8">Essential cell division protein.</text>
</comment>
<evidence type="ECO:0000256" key="1">
    <source>
        <dbReference type="ARBA" id="ARBA00004370"/>
    </source>
</evidence>
<keyword evidence="11" id="KW-1185">Reference proteome</keyword>
<evidence type="ECO:0000313" key="11">
    <source>
        <dbReference type="Proteomes" id="UP000031419"/>
    </source>
</evidence>
<dbReference type="GO" id="GO:0005886">
    <property type="term" value="C:plasma membrane"/>
    <property type="evidence" value="ECO:0007669"/>
    <property type="project" value="UniProtKB-SubCell"/>
</dbReference>
<dbReference type="InterPro" id="IPR013685">
    <property type="entry name" value="POTRA_FtsQ_type"/>
</dbReference>
<keyword evidence="7 8" id="KW-0131">Cell cycle</keyword>
<dbReference type="HAMAP" id="MF_00911">
    <property type="entry name" value="FtsQ_subfam"/>
    <property type="match status" value="1"/>
</dbReference>
<dbReference type="STRING" id="28042.GU90_09650"/>
<reference evidence="10 11" key="1">
    <citation type="submission" date="2014-06" db="EMBL/GenBank/DDBJ databases">
        <title>Saccharopolyspora rectivirgula DSM-43113 Genome sequencing.</title>
        <authorList>
            <person name="Barrera C."/>
            <person name="Millon L."/>
            <person name="Rognon B."/>
            <person name="Zaugg C."/>
            <person name="Monod M."/>
        </authorList>
    </citation>
    <scope>NUCLEOTIDE SEQUENCE [LARGE SCALE GENOMIC DNA]</scope>
    <source>
        <strain evidence="10 11">DSM 43113</strain>
    </source>
</reference>
<evidence type="ECO:0000256" key="5">
    <source>
        <dbReference type="ARBA" id="ARBA00022989"/>
    </source>
</evidence>
<keyword evidence="6 8" id="KW-0472">Membrane</keyword>
<keyword evidence="4 8" id="KW-0812">Transmembrane</keyword>